<keyword evidence="1" id="KW-0472">Membrane</keyword>
<dbReference type="Proteomes" id="UP001144396">
    <property type="component" value="Unassembled WGS sequence"/>
</dbReference>
<evidence type="ECO:0000313" key="2">
    <source>
        <dbReference type="EMBL" id="GLI27326.1"/>
    </source>
</evidence>
<name>A0A9W6CR40_9MICO</name>
<keyword evidence="3" id="KW-1185">Reference proteome</keyword>
<keyword evidence="1" id="KW-0812">Transmembrane</keyword>
<reference evidence="2" key="1">
    <citation type="submission" date="2022-12" db="EMBL/GenBank/DDBJ databases">
        <title>Reference genome sequencing for broad-spectrum identification of bacterial and archaeal isolates by mass spectrometry.</title>
        <authorList>
            <person name="Sekiguchi Y."/>
            <person name="Tourlousse D.M."/>
        </authorList>
    </citation>
    <scope>NUCLEOTIDE SEQUENCE</scope>
    <source>
        <strain evidence="2">14</strain>
    </source>
</reference>
<comment type="caution">
    <text evidence="2">The sequence shown here is derived from an EMBL/GenBank/DDBJ whole genome shotgun (WGS) entry which is preliminary data.</text>
</comment>
<dbReference type="RefSeq" id="WP_281883785.1">
    <property type="nucleotide sequence ID" value="NZ_BSDP01000001.1"/>
</dbReference>
<evidence type="ECO:0000256" key="1">
    <source>
        <dbReference type="SAM" id="Phobius"/>
    </source>
</evidence>
<keyword evidence="1" id="KW-1133">Transmembrane helix</keyword>
<dbReference type="AlphaFoldDB" id="A0A9W6CR40"/>
<accession>A0A9W6CR40</accession>
<evidence type="ECO:0000313" key="3">
    <source>
        <dbReference type="Proteomes" id="UP001144396"/>
    </source>
</evidence>
<organism evidence="2 3">
    <name type="scientific">Agromyces rhizosphaerae</name>
    <dbReference type="NCBI Taxonomy" id="88374"/>
    <lineage>
        <taxon>Bacteria</taxon>
        <taxon>Bacillati</taxon>
        <taxon>Actinomycetota</taxon>
        <taxon>Actinomycetes</taxon>
        <taxon>Micrococcales</taxon>
        <taxon>Microbacteriaceae</taxon>
        <taxon>Agromyces</taxon>
    </lineage>
</organism>
<feature type="transmembrane region" description="Helical" evidence="1">
    <location>
        <begin position="12"/>
        <end position="37"/>
    </location>
</feature>
<gene>
    <name evidence="2" type="ORF">ARHIZOSPH14_15680</name>
</gene>
<protein>
    <submittedName>
        <fullName evidence="2">Uncharacterized protein</fullName>
    </submittedName>
</protein>
<proteinExistence type="predicted"/>
<dbReference type="EMBL" id="BSDP01000001">
    <property type="protein sequence ID" value="GLI27326.1"/>
    <property type="molecule type" value="Genomic_DNA"/>
</dbReference>
<sequence>MATETDRPPGVSVWAVLGWSLLAVLLVVAFVAAVGGLNRTVYGSSTFVERYLQAIADDDISQVMATPGVELSSAELEERGIDPSTSTALLRSGVIDHGPEDVRILSDVEGDDGVHVVTASYRIGTVISESAYVVRPLEPLYGVLNRWEFAESPLAVIDVTVENGALFQVGSLTLDTRVGKSGDDLAAFTQSAPYLTVAPAAYEFAYDSQLLTAPPVELPVVRDGENEVVVVTAPTDVFVQRVQEEVDEYLSETCATQPVLQPSGCPFGIVIDDRVVSSPQWSIVEYPVVTLTPGEDAFEMPRTEGTAHISVEVQSLFDGSFSQLEEDRPIVLSLTTWIKPDGSLAIELR</sequence>